<dbReference type="STRING" id="1941349.STSP1_00157"/>
<dbReference type="EMBL" id="CP021023">
    <property type="protein sequence ID" value="ARN55792.1"/>
    <property type="molecule type" value="Genomic_DNA"/>
</dbReference>
<dbReference type="InterPro" id="IPR022028">
    <property type="entry name" value="DUF3604"/>
</dbReference>
<evidence type="ECO:0000313" key="1">
    <source>
        <dbReference type="EMBL" id="ARN55792.1"/>
    </source>
</evidence>
<sequence length="890" mass="100956">MKRRDFLKLVGVSGAASLPSVLTAEPQIPSPGKWSLSPNKLTAAETADLELRYENGSYALPAGSYHRVLIEPVSVKTFFHCPPSTDLKVAQYKTSLPNIKLEPKRVNGVGFREVKIVFPEGLNAGGSFALKIGNKQPDGSVKALINPTQVQNLTFETYTCLAGRANKNPWKSSEGKEMDWAKMGWISSLPHFDINGGRASKLRLFAPSLIQVDKPFSLKISVIDDFDNKACPSYQNDVVLEELENLSALPDRVKFRYSDDCSKTIEGLKVRKPGIYRVKASLSGSSKYFESNPIVVREKVENPIYWGNIHNHCQYSECWGTDLDTFYSFARDISGMDFVALSDHRGQKPVKGRYVSRLLRWRTGNADSLKAWKDTIYKAEKYNNPGKFVTLFGYEWTSMDSGHYNIYVPEAKLEDMDKYFTKRYTDYGFNIREMLKDTEALFIPHGHADRLPFYNLVHTKNAAGKELTPAVEVYSDWGGMYFPYKQFDKDSQFGAARNSDTESYLWVIDKGYKLAAIGDSDSHTGLPGRRTVGSCAPNHDHPQGLTAAITSDYTRRGIMNAYHNRHVYGTTGERIFLEVRAEDAFMGDELRTDESFDINVQVSGTDLIDKIYLYRGLEKIGEKSPQNQRDVSCVFENLQPSEDERPYAVAVIQKDGSRVFGTPVWVRKKSVPELTVVKNGDTALLCNEGNCDAEKINIMYSGFEHPFALPALEGYECGMKESAAMIWTQRWNDFKTMFHYRWHGEPIEGRIRIIGAEDYNVDFNRDFIFRKNRYSDDGKGNITFETGKMVIPSHSQGFDIMIKSRTDRKCQAVIELNRKVRTYMGPKKIVSKEVVVPLNGITQNRFNSYEISKISSDEKIPIDNKKGFYAVDPSMRITEVNESNNLYYLQ</sequence>
<reference evidence="2" key="1">
    <citation type="submission" date="2017-04" db="EMBL/GenBank/DDBJ databases">
        <title>Comparative genomics and description of representatives of a novel lineage of planctomycetes thriving in anoxic sediments.</title>
        <authorList>
            <person name="Spring S."/>
            <person name="Bunk B."/>
            <person name="Sproer C."/>
        </authorList>
    </citation>
    <scope>NUCLEOTIDE SEQUENCE [LARGE SCALE GENOMIC DNA]</scope>
    <source>
        <strain evidence="2">ST-PulAB-D4</strain>
    </source>
</reference>
<keyword evidence="2" id="KW-1185">Reference proteome</keyword>
<dbReference type="RefSeq" id="WP_085754521.1">
    <property type="nucleotide sequence ID" value="NZ_CP021023.1"/>
</dbReference>
<dbReference type="Gene3D" id="3.20.20.140">
    <property type="entry name" value="Metal-dependent hydrolases"/>
    <property type="match status" value="1"/>
</dbReference>
<dbReference type="AlphaFoldDB" id="A0A1W6LJ55"/>
<dbReference type="InterPro" id="IPR016195">
    <property type="entry name" value="Pol/histidinol_Pase-like"/>
</dbReference>
<proteinExistence type="predicted"/>
<name>A0A1W6LJ55_9BACT</name>
<dbReference type="SUPFAM" id="SSF89550">
    <property type="entry name" value="PHP domain-like"/>
    <property type="match status" value="1"/>
</dbReference>
<dbReference type="Proteomes" id="UP000193334">
    <property type="component" value="Chromosome"/>
</dbReference>
<gene>
    <name evidence="1" type="ORF">STSP1_00157</name>
</gene>
<protein>
    <recommendedName>
        <fullName evidence="3">DUF3604 domain-containing protein</fullName>
    </recommendedName>
</protein>
<dbReference type="Pfam" id="PF12228">
    <property type="entry name" value="DUF3604"/>
    <property type="match status" value="1"/>
</dbReference>
<organism evidence="1 2">
    <name type="scientific">Sedimentisphaera salicampi</name>
    <dbReference type="NCBI Taxonomy" id="1941349"/>
    <lineage>
        <taxon>Bacteria</taxon>
        <taxon>Pseudomonadati</taxon>
        <taxon>Planctomycetota</taxon>
        <taxon>Phycisphaerae</taxon>
        <taxon>Sedimentisphaerales</taxon>
        <taxon>Sedimentisphaeraceae</taxon>
        <taxon>Sedimentisphaera</taxon>
    </lineage>
</organism>
<accession>A0A1W6LJ55</accession>
<dbReference type="KEGG" id="pbp:STSP1_00157"/>
<evidence type="ECO:0008006" key="3">
    <source>
        <dbReference type="Google" id="ProtNLM"/>
    </source>
</evidence>
<evidence type="ECO:0000313" key="2">
    <source>
        <dbReference type="Proteomes" id="UP000193334"/>
    </source>
</evidence>